<feature type="region of interest" description="Disordered" evidence="1">
    <location>
        <begin position="1"/>
        <end position="84"/>
    </location>
</feature>
<dbReference type="Proteomes" id="UP000007796">
    <property type="component" value="Unassembled WGS sequence"/>
</dbReference>
<protein>
    <submittedName>
        <fullName evidence="2">Uncharacterized protein</fullName>
    </submittedName>
</protein>
<name>F0XAK2_GROCL</name>
<dbReference type="InParanoid" id="F0XAK2"/>
<reference evidence="2 3" key="1">
    <citation type="journal article" date="2011" name="Proc. Natl. Acad. Sci. U.S.A.">
        <title>Genome and transcriptome analyses of the mountain pine beetle-fungal symbiont Grosmannia clavigera, a lodgepole pine pathogen.</title>
        <authorList>
            <person name="DiGuistini S."/>
            <person name="Wang Y."/>
            <person name="Liao N.Y."/>
            <person name="Taylor G."/>
            <person name="Tanguay P."/>
            <person name="Feau N."/>
            <person name="Henrissat B."/>
            <person name="Chan S.K."/>
            <person name="Hesse-Orce U."/>
            <person name="Alamouti S.M."/>
            <person name="Tsui C.K.M."/>
            <person name="Docking R.T."/>
            <person name="Levasseur A."/>
            <person name="Haridas S."/>
            <person name="Robertson G."/>
            <person name="Birol I."/>
            <person name="Holt R.A."/>
            <person name="Marra M.A."/>
            <person name="Hamelin R.C."/>
            <person name="Hirst M."/>
            <person name="Jones S.J.M."/>
            <person name="Bohlmann J."/>
            <person name="Breuil C."/>
        </authorList>
    </citation>
    <scope>NUCLEOTIDE SEQUENCE [LARGE SCALE GENOMIC DNA]</scope>
    <source>
        <strain evidence="3">kw1407 / UAMH 11150</strain>
    </source>
</reference>
<evidence type="ECO:0000313" key="2">
    <source>
        <dbReference type="EMBL" id="EFX05850.1"/>
    </source>
</evidence>
<evidence type="ECO:0000256" key="1">
    <source>
        <dbReference type="SAM" id="MobiDB-lite"/>
    </source>
</evidence>
<gene>
    <name evidence="2" type="ORF">CMQ_3919</name>
</gene>
<sequence>MDSIGDERLRPISGQGAGPHHRSPQEPHAEYAGNAGKKWTHSKTTGQRESYRLLSAEAKKQRAVRCGGEGSRRPIRVETSQTASQWAGAEADGVCAIADPGESGSTGQFRTRWLYTPYVTNGTTKSTQQAIAAAGERMTEEDGPQNGTPRRTARGTMDRLEAAAALSTDGHYVSISATIQSRSNGPTGPTCPASQRHTTYDVGCLTPSHAVVEWEFCRKPGTCMFWRSSRGSFQWSAEPPSWPVIASQAIAGMGAGPRTDLRHSSEAGNRKMRDEK</sequence>
<dbReference type="AlphaFoldDB" id="F0XAK2"/>
<feature type="compositionally biased region" description="Basic and acidic residues" evidence="1">
    <location>
        <begin position="1"/>
        <end position="10"/>
    </location>
</feature>
<evidence type="ECO:0000313" key="3">
    <source>
        <dbReference type="Proteomes" id="UP000007796"/>
    </source>
</evidence>
<proteinExistence type="predicted"/>
<dbReference type="HOGENOM" id="CLU_1008496_0_0_1"/>
<dbReference type="EMBL" id="GL629735">
    <property type="protein sequence ID" value="EFX05850.1"/>
    <property type="molecule type" value="Genomic_DNA"/>
</dbReference>
<feature type="region of interest" description="Disordered" evidence="1">
    <location>
        <begin position="253"/>
        <end position="276"/>
    </location>
</feature>
<dbReference type="RefSeq" id="XP_014175332.1">
    <property type="nucleotide sequence ID" value="XM_014319857.1"/>
</dbReference>
<dbReference type="GeneID" id="25977072"/>
<feature type="compositionally biased region" description="Basic and acidic residues" evidence="1">
    <location>
        <begin position="259"/>
        <end position="276"/>
    </location>
</feature>
<organism evidence="3">
    <name type="scientific">Grosmannia clavigera (strain kw1407 / UAMH 11150)</name>
    <name type="common">Blue stain fungus</name>
    <name type="synonym">Graphiocladiella clavigera</name>
    <dbReference type="NCBI Taxonomy" id="655863"/>
    <lineage>
        <taxon>Eukaryota</taxon>
        <taxon>Fungi</taxon>
        <taxon>Dikarya</taxon>
        <taxon>Ascomycota</taxon>
        <taxon>Pezizomycotina</taxon>
        <taxon>Sordariomycetes</taxon>
        <taxon>Sordariomycetidae</taxon>
        <taxon>Ophiostomatales</taxon>
        <taxon>Ophiostomataceae</taxon>
        <taxon>Leptographium</taxon>
    </lineage>
</organism>
<accession>F0XAK2</accession>
<keyword evidence="3" id="KW-1185">Reference proteome</keyword>